<accession>A0A7S1SJ25</accession>
<feature type="coiled-coil region" evidence="1">
    <location>
        <begin position="137"/>
        <end position="168"/>
    </location>
</feature>
<keyword evidence="1" id="KW-0175">Coiled coil</keyword>
<proteinExistence type="predicted"/>
<name>A0A7S1SJ25_9CHLO</name>
<dbReference type="AlphaFoldDB" id="A0A7S1SJ25"/>
<organism evidence="2">
    <name type="scientific">Tetraselmis chuii</name>
    <dbReference type="NCBI Taxonomy" id="63592"/>
    <lineage>
        <taxon>Eukaryota</taxon>
        <taxon>Viridiplantae</taxon>
        <taxon>Chlorophyta</taxon>
        <taxon>core chlorophytes</taxon>
        <taxon>Chlorodendrophyceae</taxon>
        <taxon>Chlorodendrales</taxon>
        <taxon>Chlorodendraceae</taxon>
        <taxon>Tetraselmis</taxon>
    </lineage>
</organism>
<feature type="coiled-coil region" evidence="1">
    <location>
        <begin position="344"/>
        <end position="409"/>
    </location>
</feature>
<evidence type="ECO:0000313" key="2">
    <source>
        <dbReference type="EMBL" id="CAD9200294.1"/>
    </source>
</evidence>
<evidence type="ECO:0008006" key="3">
    <source>
        <dbReference type="Google" id="ProtNLM"/>
    </source>
</evidence>
<evidence type="ECO:0000256" key="1">
    <source>
        <dbReference type="SAM" id="Coils"/>
    </source>
</evidence>
<dbReference type="EMBL" id="HBGG01005303">
    <property type="protein sequence ID" value="CAD9200294.1"/>
    <property type="molecule type" value="Transcribed_RNA"/>
</dbReference>
<reference evidence="2" key="1">
    <citation type="submission" date="2021-01" db="EMBL/GenBank/DDBJ databases">
        <authorList>
            <person name="Corre E."/>
            <person name="Pelletier E."/>
            <person name="Niang G."/>
            <person name="Scheremetjew M."/>
            <person name="Finn R."/>
            <person name="Kale V."/>
            <person name="Holt S."/>
            <person name="Cochrane G."/>
            <person name="Meng A."/>
            <person name="Brown T."/>
            <person name="Cohen L."/>
        </authorList>
    </citation>
    <scope>NUCLEOTIDE SEQUENCE</scope>
    <source>
        <strain evidence="2">PLY429</strain>
    </source>
</reference>
<gene>
    <name evidence="2" type="ORF">TCHU04912_LOCUS2527</name>
</gene>
<sequence length="413" mass="49699">MREKFGESAKDVKSQEIIANEVTAFMASGGGLQTEDLSKLEDRIRSRLAGDTPVKNTRTMQKMQEIKSDDWAKMYKFQFEIGTKQDQMKTTSRRVNQATLKDELKNQMSLRHSMEAQEKEDEYQYHLEQMEALKLWEQEEEERKRAKLEIVERLKKDREEQIKDREARRTMQKHQIEKEDNDMLRHLADLTRKDLEAEEEHKEKCRIALEKFKEDNEMNKKLKAEAKAKLEAEDKEYQKLYKERLDKQEREREMLVARVTDIQSRQAHRATQLPPYKQFVPDEKIQAQFEKHEAYLDEKERIAREAVKKKNWENKLELDRQVQEKLMRKEEDKRFDMSYGKGHMEDAERARREETERKLALLNKNKNYKKQLQEQMKIDAVKKKEALMSEEEKRLNKALLDKVEEYKRLNAIP</sequence>
<feature type="coiled-coil region" evidence="1">
    <location>
        <begin position="195"/>
        <end position="265"/>
    </location>
</feature>
<protein>
    <recommendedName>
        <fullName evidence="3">Trichohyalin-plectin-homology domain-containing protein</fullName>
    </recommendedName>
</protein>